<evidence type="ECO:0000256" key="2">
    <source>
        <dbReference type="ARBA" id="ARBA00008133"/>
    </source>
</evidence>
<dbReference type="CDD" id="cd06578">
    <property type="entry name" value="HemD"/>
    <property type="match status" value="1"/>
</dbReference>
<evidence type="ECO:0000256" key="5">
    <source>
        <dbReference type="ARBA" id="ARBA00023244"/>
    </source>
</evidence>
<dbReference type="Pfam" id="PF02602">
    <property type="entry name" value="HEM4"/>
    <property type="match status" value="1"/>
</dbReference>
<reference evidence="12" key="1">
    <citation type="journal article" date="2019" name="Int. J. Syst. Evol. Microbiol.">
        <title>The Global Catalogue of Microorganisms (GCM) 10K type strain sequencing project: providing services to taxonomists for standard genome sequencing and annotation.</title>
        <authorList>
            <consortium name="The Broad Institute Genomics Platform"/>
            <consortium name="The Broad Institute Genome Sequencing Center for Infectious Disease"/>
            <person name="Wu L."/>
            <person name="Ma J."/>
        </authorList>
    </citation>
    <scope>NUCLEOTIDE SEQUENCE [LARGE SCALE GENOMIC DNA]</scope>
    <source>
        <strain evidence="12">KCTC 13193</strain>
    </source>
</reference>
<evidence type="ECO:0000313" key="12">
    <source>
        <dbReference type="Proteomes" id="UP001595387"/>
    </source>
</evidence>
<keyword evidence="4 9" id="KW-0456">Lyase</keyword>
<dbReference type="InterPro" id="IPR003754">
    <property type="entry name" value="4pyrrol_synth_uPrphyn_synth"/>
</dbReference>
<comment type="pathway">
    <text evidence="1 9">Porphyrin-containing compound metabolism; protoporphyrin-IX biosynthesis; coproporphyrinogen-III from 5-aminolevulinate: step 3/4.</text>
</comment>
<proteinExistence type="inferred from homology"/>
<dbReference type="InterPro" id="IPR039793">
    <property type="entry name" value="UROS/Hem4"/>
</dbReference>
<organism evidence="11 12">
    <name type="scientific">Virgibacillus sediminis</name>
    <dbReference type="NCBI Taxonomy" id="202260"/>
    <lineage>
        <taxon>Bacteria</taxon>
        <taxon>Bacillati</taxon>
        <taxon>Bacillota</taxon>
        <taxon>Bacilli</taxon>
        <taxon>Bacillales</taxon>
        <taxon>Bacillaceae</taxon>
        <taxon>Virgibacillus</taxon>
    </lineage>
</organism>
<evidence type="ECO:0000256" key="7">
    <source>
        <dbReference type="ARBA" id="ARBA00040167"/>
    </source>
</evidence>
<comment type="caution">
    <text evidence="11">The sequence shown here is derived from an EMBL/GenBank/DDBJ whole genome shotgun (WGS) entry which is preliminary data.</text>
</comment>
<keyword evidence="5 9" id="KW-0627">Porphyrin biosynthesis</keyword>
<name>A0ABV7A5Y2_9BACI</name>
<evidence type="ECO:0000256" key="6">
    <source>
        <dbReference type="ARBA" id="ARBA00037589"/>
    </source>
</evidence>
<dbReference type="RefSeq" id="WP_390305552.1">
    <property type="nucleotide sequence ID" value="NZ_JBHRRZ010000015.1"/>
</dbReference>
<evidence type="ECO:0000256" key="3">
    <source>
        <dbReference type="ARBA" id="ARBA00013109"/>
    </source>
</evidence>
<sequence length="255" mass="28925">MTISLEGRKILITREVNQAKVFADKVKKYKGIPIVVPLLTVVCRVSEASKGAIGRLGTFKWIFFTSANGVRCFFQTLNHFGLDGQPFLKELKIAVVGHKTEDALKSFGYRADFIPSEYHAEAMGQEFLKKYDDPAPILLVRGNRSRNVLPDVFSKLNIPFDMIQVYETSFNFQMKEKLRENLKDGNIDYLTFTSPSAVESFCEMVDERKIPSFCIGTTTQIRAKELGFQETFSPNEFTTDSVLELISDYIAGKDR</sequence>
<dbReference type="Proteomes" id="UP001595387">
    <property type="component" value="Unassembled WGS sequence"/>
</dbReference>
<dbReference type="SUPFAM" id="SSF69618">
    <property type="entry name" value="HemD-like"/>
    <property type="match status" value="1"/>
</dbReference>
<evidence type="ECO:0000256" key="4">
    <source>
        <dbReference type="ARBA" id="ARBA00023239"/>
    </source>
</evidence>
<comment type="similarity">
    <text evidence="2 9">Belongs to the uroporphyrinogen-III synthase family.</text>
</comment>
<evidence type="ECO:0000256" key="1">
    <source>
        <dbReference type="ARBA" id="ARBA00004772"/>
    </source>
</evidence>
<feature type="domain" description="Tetrapyrrole biosynthesis uroporphyrinogen III synthase" evidence="10">
    <location>
        <begin position="21"/>
        <end position="243"/>
    </location>
</feature>
<gene>
    <name evidence="11" type="ORF">ACFODW_09110</name>
</gene>
<evidence type="ECO:0000256" key="9">
    <source>
        <dbReference type="RuleBase" id="RU366031"/>
    </source>
</evidence>
<protein>
    <recommendedName>
        <fullName evidence="7 9">Uroporphyrinogen-III synthase</fullName>
        <ecNumber evidence="3 9">4.2.1.75</ecNumber>
    </recommendedName>
</protein>
<evidence type="ECO:0000313" key="11">
    <source>
        <dbReference type="EMBL" id="MFC2948497.1"/>
    </source>
</evidence>
<evidence type="ECO:0000256" key="8">
    <source>
        <dbReference type="ARBA" id="ARBA00048617"/>
    </source>
</evidence>
<dbReference type="EC" id="4.2.1.75" evidence="3 9"/>
<dbReference type="Gene3D" id="3.40.50.10090">
    <property type="match status" value="2"/>
</dbReference>
<dbReference type="PANTHER" id="PTHR38042">
    <property type="entry name" value="UROPORPHYRINOGEN-III SYNTHASE, CHLOROPLASTIC"/>
    <property type="match status" value="1"/>
</dbReference>
<dbReference type="InterPro" id="IPR036108">
    <property type="entry name" value="4pyrrol_syn_uPrphyn_synt_sf"/>
</dbReference>
<evidence type="ECO:0000259" key="10">
    <source>
        <dbReference type="Pfam" id="PF02602"/>
    </source>
</evidence>
<accession>A0ABV7A5Y2</accession>
<dbReference type="PANTHER" id="PTHR38042:SF1">
    <property type="entry name" value="UROPORPHYRINOGEN-III SYNTHASE, CHLOROPLASTIC"/>
    <property type="match status" value="1"/>
</dbReference>
<comment type="catalytic activity">
    <reaction evidence="8 9">
        <text>hydroxymethylbilane = uroporphyrinogen III + H2O</text>
        <dbReference type="Rhea" id="RHEA:18965"/>
        <dbReference type="ChEBI" id="CHEBI:15377"/>
        <dbReference type="ChEBI" id="CHEBI:57308"/>
        <dbReference type="ChEBI" id="CHEBI:57845"/>
        <dbReference type="EC" id="4.2.1.75"/>
    </reaction>
</comment>
<dbReference type="EMBL" id="JBHRRZ010000015">
    <property type="protein sequence ID" value="MFC2948497.1"/>
    <property type="molecule type" value="Genomic_DNA"/>
</dbReference>
<keyword evidence="12" id="KW-1185">Reference proteome</keyword>
<comment type="function">
    <text evidence="6 9">Catalyzes cyclization of the linear tetrapyrrole, hydroxymethylbilane, to the macrocyclic uroporphyrinogen III.</text>
</comment>